<dbReference type="Gene3D" id="3.90.1750.20">
    <property type="entry name" value="Putative Large Serine Recombinase, Chain B, Domain 2"/>
    <property type="match status" value="1"/>
</dbReference>
<dbReference type="CDD" id="cd00338">
    <property type="entry name" value="Ser_Recombinase"/>
    <property type="match status" value="1"/>
</dbReference>
<evidence type="ECO:0000259" key="4">
    <source>
        <dbReference type="PROSITE" id="PS51737"/>
    </source>
</evidence>
<dbReference type="Proteomes" id="UP000619260">
    <property type="component" value="Unassembled WGS sequence"/>
</dbReference>
<comment type="caution">
    <text evidence="5">The sequence shown here is derived from an EMBL/GenBank/DDBJ whole genome shotgun (WGS) entry which is preliminary data.</text>
</comment>
<dbReference type="EMBL" id="BOPF01000008">
    <property type="protein sequence ID" value="GIJ45803.1"/>
    <property type="molecule type" value="Genomic_DNA"/>
</dbReference>
<evidence type="ECO:0000313" key="5">
    <source>
        <dbReference type="EMBL" id="GIJ45803.1"/>
    </source>
</evidence>
<dbReference type="InterPro" id="IPR006119">
    <property type="entry name" value="Resolv_N"/>
</dbReference>
<evidence type="ECO:0000256" key="2">
    <source>
        <dbReference type="SAM" id="MobiDB-lite"/>
    </source>
</evidence>
<dbReference type="Pfam" id="PF07508">
    <property type="entry name" value="Recombinase"/>
    <property type="match status" value="1"/>
</dbReference>
<reference evidence="5" key="1">
    <citation type="submission" date="2021-01" db="EMBL/GenBank/DDBJ databases">
        <title>Whole genome shotgun sequence of Virgisporangium aliadipatigenens NBRC 105644.</title>
        <authorList>
            <person name="Komaki H."/>
            <person name="Tamura T."/>
        </authorList>
    </citation>
    <scope>NUCLEOTIDE SEQUENCE</scope>
    <source>
        <strain evidence="5">NBRC 105644</strain>
    </source>
</reference>
<protein>
    <submittedName>
        <fullName evidence="5">Site-specific recombinase DNA invertase Pin</fullName>
    </submittedName>
</protein>
<name>A0A8J3YL60_9ACTN</name>
<dbReference type="InterPro" id="IPR050639">
    <property type="entry name" value="SSR_resolvase"/>
</dbReference>
<dbReference type="InterPro" id="IPR038109">
    <property type="entry name" value="DNA_bind_recomb_sf"/>
</dbReference>
<keyword evidence="6" id="KW-1185">Reference proteome</keyword>
<dbReference type="Gene3D" id="3.40.50.1390">
    <property type="entry name" value="Resolvase, N-terminal catalytic domain"/>
    <property type="match status" value="1"/>
</dbReference>
<dbReference type="Pfam" id="PF00239">
    <property type="entry name" value="Resolvase"/>
    <property type="match status" value="1"/>
</dbReference>
<sequence>MRAAIYSRVSSDDERQGRSVGEQEAECRAVAERERWTVAENAAFVDNDRSASRYARKKRPGFADMLAYLEAGEADVLLLWESSRGSRRLAEWAALLDLVRDQGMHVHVVTHGRTYDPRRARDMRSLQDDGVDAEHESGKTSERILRAVRGNAARGRPHGKLLYGYGRRYDDRGQFVEQFPDPLQAPVVVELGRRVLAGESLKRIVADLNAREVVSPGGSVWTSNEVRRVLLNPAYVGKRVHQGKVMGEALWPAILKQDDFDRLTALLTDPRRKTVRDPSIKHMLTGAARCGICDGRMRVKRIRTYQAYVCSSGYCVSIRVESLESFIERLVIERVSRPDAAGIFTRGNEAAERAVEAAEELAKLRSRLDGFVAEAAAGRLTPGMLARVESELAPKIAEAERQAKPVPVHPELAALDVGRPRQWWDGLSLAGRRMAVQALMAVRVERATRANHGPVEDRVRIEWT</sequence>
<evidence type="ECO:0000313" key="6">
    <source>
        <dbReference type="Proteomes" id="UP000619260"/>
    </source>
</evidence>
<feature type="domain" description="Recombinase" evidence="4">
    <location>
        <begin position="164"/>
        <end position="273"/>
    </location>
</feature>
<gene>
    <name evidence="5" type="ORF">Val02_26890</name>
</gene>
<organism evidence="5 6">
    <name type="scientific">Virgisporangium aliadipatigenens</name>
    <dbReference type="NCBI Taxonomy" id="741659"/>
    <lineage>
        <taxon>Bacteria</taxon>
        <taxon>Bacillati</taxon>
        <taxon>Actinomycetota</taxon>
        <taxon>Actinomycetes</taxon>
        <taxon>Micromonosporales</taxon>
        <taxon>Micromonosporaceae</taxon>
        <taxon>Virgisporangium</taxon>
    </lineage>
</organism>
<feature type="domain" description="Resolvase/invertase-type recombinase catalytic" evidence="3">
    <location>
        <begin position="2"/>
        <end position="155"/>
    </location>
</feature>
<proteinExistence type="predicted"/>
<keyword evidence="1" id="KW-0175">Coiled coil</keyword>
<dbReference type="PROSITE" id="PS51736">
    <property type="entry name" value="RECOMBINASES_3"/>
    <property type="match status" value="1"/>
</dbReference>
<feature type="region of interest" description="Disordered" evidence="2">
    <location>
        <begin position="119"/>
        <end position="139"/>
    </location>
</feature>
<dbReference type="InterPro" id="IPR011109">
    <property type="entry name" value="DNA_bind_recombinase_dom"/>
</dbReference>
<feature type="region of interest" description="Disordered" evidence="2">
    <location>
        <begin position="1"/>
        <end position="23"/>
    </location>
</feature>
<dbReference type="PANTHER" id="PTHR30461:SF23">
    <property type="entry name" value="DNA RECOMBINASE-RELATED"/>
    <property type="match status" value="1"/>
</dbReference>
<evidence type="ECO:0000256" key="1">
    <source>
        <dbReference type="SAM" id="Coils"/>
    </source>
</evidence>
<accession>A0A8J3YL60</accession>
<evidence type="ECO:0000259" key="3">
    <source>
        <dbReference type="PROSITE" id="PS51736"/>
    </source>
</evidence>
<dbReference type="PANTHER" id="PTHR30461">
    <property type="entry name" value="DNA-INVERTASE FROM LAMBDOID PROPHAGE"/>
    <property type="match status" value="1"/>
</dbReference>
<dbReference type="InterPro" id="IPR036162">
    <property type="entry name" value="Resolvase-like_N_sf"/>
</dbReference>
<dbReference type="GO" id="GO:0003677">
    <property type="term" value="F:DNA binding"/>
    <property type="evidence" value="ECO:0007669"/>
    <property type="project" value="InterPro"/>
</dbReference>
<dbReference type="AlphaFoldDB" id="A0A8J3YL60"/>
<dbReference type="SMART" id="SM00857">
    <property type="entry name" value="Resolvase"/>
    <property type="match status" value="1"/>
</dbReference>
<feature type="coiled-coil region" evidence="1">
    <location>
        <begin position="347"/>
        <end position="374"/>
    </location>
</feature>
<dbReference type="PROSITE" id="PS51737">
    <property type="entry name" value="RECOMBINASE_DNA_BIND"/>
    <property type="match status" value="1"/>
</dbReference>
<dbReference type="RefSeq" id="WP_203899342.1">
    <property type="nucleotide sequence ID" value="NZ_BOPF01000008.1"/>
</dbReference>
<dbReference type="GO" id="GO:0000150">
    <property type="term" value="F:DNA strand exchange activity"/>
    <property type="evidence" value="ECO:0007669"/>
    <property type="project" value="InterPro"/>
</dbReference>
<dbReference type="SUPFAM" id="SSF53041">
    <property type="entry name" value="Resolvase-like"/>
    <property type="match status" value="1"/>
</dbReference>